<dbReference type="Gene3D" id="3.10.20.10">
    <property type="match status" value="2"/>
</dbReference>
<proteinExistence type="predicted"/>
<organism evidence="2 3">
    <name type="scientific">Neokomagataea tanensis NBRC 106556</name>
    <dbReference type="NCBI Taxonomy" id="1223519"/>
    <lineage>
        <taxon>Bacteria</taxon>
        <taxon>Pseudomonadati</taxon>
        <taxon>Pseudomonadota</taxon>
        <taxon>Alphaproteobacteria</taxon>
        <taxon>Acetobacterales</taxon>
        <taxon>Acetobacteraceae</taxon>
        <taxon>Neokomagataea</taxon>
    </lineage>
</organism>
<evidence type="ECO:0000313" key="2">
    <source>
        <dbReference type="EMBL" id="GBR49323.1"/>
    </source>
</evidence>
<gene>
    <name evidence="2" type="ORF">AA106556_2010</name>
</gene>
<sequence length="172" mass="19134">MVLMLSSKKLFIFYLGGDAPGANIEVHDVQFAAVERPEEAHPLLIEKWFGTRDSLHLDAYGIVTWADGHAVSIHTTPSASTNKLYFINMGGYTPGALCEDHAFTFLVAPSAEEAKTRAKQLLLTDRNLQHHDNLMDIDDCILIDKIDGLFIHLEPHPTGTALHAEWQGYQPI</sequence>
<dbReference type="EMBL" id="BAQB01000097">
    <property type="protein sequence ID" value="GBR49323.1"/>
    <property type="molecule type" value="Genomic_DNA"/>
</dbReference>
<keyword evidence="3" id="KW-1185">Reference proteome</keyword>
<dbReference type="Proteomes" id="UP001062443">
    <property type="component" value="Unassembled WGS sequence"/>
</dbReference>
<protein>
    <recommendedName>
        <fullName evidence="1">DUF1543 domain-containing protein</fullName>
    </recommendedName>
</protein>
<name>A0ABQ0QLG9_9PROT</name>
<dbReference type="Pfam" id="PF07566">
    <property type="entry name" value="DUF1543"/>
    <property type="match status" value="2"/>
</dbReference>
<reference evidence="2" key="1">
    <citation type="submission" date="2013-04" db="EMBL/GenBank/DDBJ databases">
        <title>The genome sequencing project of 58 acetic acid bacteria.</title>
        <authorList>
            <person name="Okamoto-Kainuma A."/>
            <person name="Ishikawa M."/>
            <person name="Umino S."/>
            <person name="Koizumi Y."/>
            <person name="Shiwa Y."/>
            <person name="Yoshikawa H."/>
            <person name="Matsutani M."/>
            <person name="Matsushita K."/>
        </authorList>
    </citation>
    <scope>NUCLEOTIDE SEQUENCE</scope>
    <source>
        <strain evidence="2">NBRC 106556</strain>
    </source>
</reference>
<feature type="domain" description="DUF1543" evidence="1">
    <location>
        <begin position="97"/>
        <end position="140"/>
    </location>
</feature>
<evidence type="ECO:0000313" key="3">
    <source>
        <dbReference type="Proteomes" id="UP001062443"/>
    </source>
</evidence>
<dbReference type="InterPro" id="IPR011440">
    <property type="entry name" value="DUF1543"/>
</dbReference>
<evidence type="ECO:0000259" key="1">
    <source>
        <dbReference type="Pfam" id="PF07566"/>
    </source>
</evidence>
<comment type="caution">
    <text evidence="2">The sequence shown here is derived from an EMBL/GenBank/DDBJ whole genome shotgun (WGS) entry which is preliminary data.</text>
</comment>
<accession>A0ABQ0QLG9</accession>
<feature type="domain" description="DUF1543" evidence="1">
    <location>
        <begin position="22"/>
        <end position="72"/>
    </location>
</feature>